<dbReference type="EMBL" id="CP029803">
    <property type="protein sequence ID" value="AWT59210.1"/>
    <property type="molecule type" value="Genomic_DNA"/>
</dbReference>
<dbReference type="Pfam" id="PF05721">
    <property type="entry name" value="PhyH"/>
    <property type="match status" value="1"/>
</dbReference>
<name>A0A2Z4AKK6_9BACT</name>
<reference evidence="2 3" key="1">
    <citation type="submission" date="2018-06" db="EMBL/GenBank/DDBJ databases">
        <title>Draft Genome Sequence of a Novel Marine Bacterium Related to the Verrucomicrobia.</title>
        <authorList>
            <person name="Vosseberg J."/>
            <person name="Martijn J."/>
            <person name="Ettema T.J.G."/>
        </authorList>
    </citation>
    <scope>NUCLEOTIDE SEQUENCE [LARGE SCALE GENOMIC DNA]</scope>
    <source>
        <strain evidence="2">TARA_B100001123</strain>
    </source>
</reference>
<sequence length="278" mass="32211">MSENKLNPDQIAHFETFGFLHFPNCFPSEEFKSILKVAEELWTRKVGHKPNIEEDIHLDSFLESDPRLMRLIHDDRIYEPVHGLLGDGFIWSGSEGNHGFPKDNTSHHWHADRAGEKELGYIRIKIMLYTEPMRKEQGALRVIPGSHRLPLHRDLMSFQRRHSEKNPSFYGMSGDQVPCYAIESEPGDMLIFNHSLFHGVYGKQGLRRYIALKFAACPTCDANFASLQYWSPYAFEPNEVLIQSEQPRIRNMVEGLKEMGIRGRRVVGNHYQGDWRTS</sequence>
<comment type="cofactor">
    <cofactor evidence="1">
        <name>Fe(2+)</name>
        <dbReference type="ChEBI" id="CHEBI:29033"/>
    </cofactor>
</comment>
<dbReference type="Proteomes" id="UP000247465">
    <property type="component" value="Chromosome"/>
</dbReference>
<dbReference type="InterPro" id="IPR008775">
    <property type="entry name" value="Phytyl_CoA_dOase-like"/>
</dbReference>
<evidence type="ECO:0000313" key="2">
    <source>
        <dbReference type="EMBL" id="AWT59210.1"/>
    </source>
</evidence>
<accession>A0A2Z4AKK6</accession>
<protein>
    <recommendedName>
        <fullName evidence="4">Phytanoyl-CoA dioxygenase family protein</fullName>
    </recommendedName>
</protein>
<dbReference type="KEGG" id="mtar:DF168_00391"/>
<proteinExistence type="predicted"/>
<dbReference type="PANTHER" id="PTHR20883">
    <property type="entry name" value="PHYTANOYL-COA DIOXYGENASE DOMAIN CONTAINING 1"/>
    <property type="match status" value="1"/>
</dbReference>
<evidence type="ECO:0000313" key="3">
    <source>
        <dbReference type="Proteomes" id="UP000247465"/>
    </source>
</evidence>
<evidence type="ECO:0008006" key="4">
    <source>
        <dbReference type="Google" id="ProtNLM"/>
    </source>
</evidence>
<dbReference type="GO" id="GO:0016706">
    <property type="term" value="F:2-oxoglutarate-dependent dioxygenase activity"/>
    <property type="evidence" value="ECO:0007669"/>
    <property type="project" value="UniProtKB-ARBA"/>
</dbReference>
<gene>
    <name evidence="2" type="ORF">DF168_00391</name>
</gene>
<dbReference type="Gene3D" id="2.60.120.620">
    <property type="entry name" value="q2cbj1_9rhob like domain"/>
    <property type="match status" value="1"/>
</dbReference>
<dbReference type="GO" id="GO:0005506">
    <property type="term" value="F:iron ion binding"/>
    <property type="evidence" value="ECO:0007669"/>
    <property type="project" value="UniProtKB-ARBA"/>
</dbReference>
<dbReference type="PANTHER" id="PTHR20883:SF48">
    <property type="entry name" value="ECTOINE DIOXYGENASE"/>
    <property type="match status" value="1"/>
</dbReference>
<dbReference type="AlphaFoldDB" id="A0A2Z4AKK6"/>
<organism evidence="2 3">
    <name type="scientific">Candidatus Moanibacter tarae</name>
    <dbReference type="NCBI Taxonomy" id="2200854"/>
    <lineage>
        <taxon>Bacteria</taxon>
        <taxon>Pseudomonadati</taxon>
        <taxon>Verrucomicrobiota</taxon>
        <taxon>Opitutia</taxon>
        <taxon>Puniceicoccales</taxon>
        <taxon>Puniceicoccales incertae sedis</taxon>
        <taxon>Candidatus Moanibacter</taxon>
    </lineage>
</organism>
<dbReference type="SUPFAM" id="SSF51197">
    <property type="entry name" value="Clavaminate synthase-like"/>
    <property type="match status" value="1"/>
</dbReference>
<evidence type="ECO:0000256" key="1">
    <source>
        <dbReference type="ARBA" id="ARBA00001954"/>
    </source>
</evidence>